<reference evidence="2 3" key="1">
    <citation type="submission" date="2019-06" db="EMBL/GenBank/DDBJ databases">
        <title>Sequencing the genomes of 1000 actinobacteria strains.</title>
        <authorList>
            <person name="Klenk H.-P."/>
        </authorList>
    </citation>
    <scope>NUCLEOTIDE SEQUENCE [LARGE SCALE GENOMIC DNA]</scope>
    <source>
        <strain evidence="2 3">DSM 17305</strain>
    </source>
</reference>
<protein>
    <recommendedName>
        <fullName evidence="4">ATP/GTP-binding protein</fullName>
    </recommendedName>
</protein>
<organism evidence="2 3">
    <name type="scientific">Kribbella jejuensis</name>
    <dbReference type="NCBI Taxonomy" id="236068"/>
    <lineage>
        <taxon>Bacteria</taxon>
        <taxon>Bacillati</taxon>
        <taxon>Actinomycetota</taxon>
        <taxon>Actinomycetes</taxon>
        <taxon>Propionibacteriales</taxon>
        <taxon>Kribbellaceae</taxon>
        <taxon>Kribbella</taxon>
    </lineage>
</organism>
<name>A0A542EB56_9ACTN</name>
<keyword evidence="3" id="KW-1185">Reference proteome</keyword>
<sequence>MLNMARLGRRVAAGCLLSLVLCTGNATAYPPTGPPPGPGYEWICFGNICQWMLVGEKTTTTEPTEPGTPGTHGKTTSVECKFRGALVPCVDPELGSWSNSHQCYMKREEPQPPPGDERWQGHTDGSVWACTREQGYDQGRHIVTEWVWLPGRPDTVVIDPMTLVYEAIAEMQLAPPQIETAPSAGQIGLVNMPVWMWVTKSENTWGPIVRSASVPGLSVTATAQVKAIDWSMGDGTTVRCEGPGTPYDKSMGVKFSPTCGHRYVKTSHKLPNCKYPVTAVAQWDITWESTLGDNGQISMTQQAATQLRIGEAVPVLVDPNGGGTVAPAAGEC</sequence>
<evidence type="ECO:0000313" key="2">
    <source>
        <dbReference type="EMBL" id="TQJ12577.1"/>
    </source>
</evidence>
<keyword evidence="1" id="KW-0732">Signal</keyword>
<accession>A0A542EB56</accession>
<feature type="signal peptide" evidence="1">
    <location>
        <begin position="1"/>
        <end position="28"/>
    </location>
</feature>
<proteinExistence type="predicted"/>
<comment type="caution">
    <text evidence="2">The sequence shown here is derived from an EMBL/GenBank/DDBJ whole genome shotgun (WGS) entry which is preliminary data.</text>
</comment>
<evidence type="ECO:0000256" key="1">
    <source>
        <dbReference type="SAM" id="SignalP"/>
    </source>
</evidence>
<gene>
    <name evidence="2" type="ORF">FB475_5525</name>
</gene>
<dbReference type="EMBL" id="VFMM01000002">
    <property type="protein sequence ID" value="TQJ12577.1"/>
    <property type="molecule type" value="Genomic_DNA"/>
</dbReference>
<evidence type="ECO:0008006" key="4">
    <source>
        <dbReference type="Google" id="ProtNLM"/>
    </source>
</evidence>
<dbReference type="Proteomes" id="UP000316298">
    <property type="component" value="Unassembled WGS sequence"/>
</dbReference>
<evidence type="ECO:0000313" key="3">
    <source>
        <dbReference type="Proteomes" id="UP000316298"/>
    </source>
</evidence>
<dbReference type="AlphaFoldDB" id="A0A542EB56"/>
<feature type="chain" id="PRO_5021908336" description="ATP/GTP-binding protein" evidence="1">
    <location>
        <begin position="29"/>
        <end position="332"/>
    </location>
</feature>